<name>A0A4R5CFN2_9ACTN</name>
<evidence type="ECO:0000313" key="2">
    <source>
        <dbReference type="Proteomes" id="UP000294513"/>
    </source>
</evidence>
<evidence type="ECO:0000313" key="1">
    <source>
        <dbReference type="EMBL" id="TDD97220.1"/>
    </source>
</evidence>
<comment type="caution">
    <text evidence="1">The sequence shown here is derived from an EMBL/GenBank/DDBJ whole genome shotgun (WGS) entry which is preliminary data.</text>
</comment>
<organism evidence="1 2">
    <name type="scientific">Actinomadura rubrisoli</name>
    <dbReference type="NCBI Taxonomy" id="2530368"/>
    <lineage>
        <taxon>Bacteria</taxon>
        <taxon>Bacillati</taxon>
        <taxon>Actinomycetota</taxon>
        <taxon>Actinomycetes</taxon>
        <taxon>Streptosporangiales</taxon>
        <taxon>Thermomonosporaceae</taxon>
        <taxon>Actinomadura</taxon>
    </lineage>
</organism>
<dbReference type="RefSeq" id="WP_131888980.1">
    <property type="nucleotide sequence ID" value="NZ_SMKU01000003.1"/>
</dbReference>
<gene>
    <name evidence="1" type="ORF">E1298_01935</name>
</gene>
<proteinExistence type="predicted"/>
<sequence>MSVDFAGIEGDIKQVAFSVYTNFGRKFELEDIEQEIALAVISKDGWFAGLSGSLLRERLRIVGYQYCEKERSRYLFYSDQYTYSSNEVRGLLGAYHSGDIRPDEKIDLENALEELSPRQKHVLSKKYGTPVKLSEYERKLANRAVKAIAHHINAYGVAKRGTPWEYDGPGARRVMGNAQSQAINSSYWES</sequence>
<dbReference type="Proteomes" id="UP000294513">
    <property type="component" value="Unassembled WGS sequence"/>
</dbReference>
<reference evidence="1 2" key="1">
    <citation type="submission" date="2019-03" db="EMBL/GenBank/DDBJ databases">
        <title>Draft genome sequences of novel Actinobacteria.</title>
        <authorList>
            <person name="Sahin N."/>
            <person name="Ay H."/>
            <person name="Saygin H."/>
        </authorList>
    </citation>
    <scope>NUCLEOTIDE SEQUENCE [LARGE SCALE GENOMIC DNA]</scope>
    <source>
        <strain evidence="1 2">H3C3</strain>
    </source>
</reference>
<keyword evidence="2" id="KW-1185">Reference proteome</keyword>
<accession>A0A4R5CFN2</accession>
<protein>
    <submittedName>
        <fullName evidence="1">Uncharacterized protein</fullName>
    </submittedName>
</protein>
<dbReference type="EMBL" id="SMKU01000003">
    <property type="protein sequence ID" value="TDD97220.1"/>
    <property type="molecule type" value="Genomic_DNA"/>
</dbReference>
<dbReference type="AlphaFoldDB" id="A0A4R5CFN2"/>